<dbReference type="Proteomes" id="UP001439008">
    <property type="component" value="Unassembled WGS sequence"/>
</dbReference>
<comment type="subcellular location">
    <subcellularLocation>
        <location evidence="4">Membrane</location>
        <topology evidence="4">Multi-pass membrane protein</topology>
    </subcellularLocation>
</comment>
<keyword evidence="3 4" id="KW-0472">Membrane</keyword>
<evidence type="ECO:0000256" key="4">
    <source>
        <dbReference type="RuleBase" id="RU367022"/>
    </source>
</evidence>
<evidence type="ECO:0000256" key="3">
    <source>
        <dbReference type="ARBA" id="ARBA00023136"/>
    </source>
</evidence>
<dbReference type="EMBL" id="JBDODL010001911">
    <property type="protein sequence ID" value="MES1921897.1"/>
    <property type="molecule type" value="Genomic_DNA"/>
</dbReference>
<keyword evidence="4" id="KW-0186">Copper</keyword>
<name>A0ABV2AQI6_9EUKA</name>
<sequence length="66" mass="7782">MKNGGMQMTFNADVNVTILFKVWKTKNWWQLLLSALIIIILGLVKEAISFFRKEKIRKKLVFILKN</sequence>
<dbReference type="Pfam" id="PF04145">
    <property type="entry name" value="Ctr"/>
    <property type="match status" value="1"/>
</dbReference>
<protein>
    <recommendedName>
        <fullName evidence="4">Copper transport protein</fullName>
    </recommendedName>
</protein>
<reference evidence="5 6" key="1">
    <citation type="journal article" date="2024" name="BMC Biol.">
        <title>Comparative genomics of Ascetosporea gives new insight into the evolutionary basis for animal parasitism in Rhizaria.</title>
        <authorList>
            <person name="Hiltunen Thoren M."/>
            <person name="Onut-Brannstrom I."/>
            <person name="Alfjorden A."/>
            <person name="Peckova H."/>
            <person name="Swords F."/>
            <person name="Hooper C."/>
            <person name="Holzer A.S."/>
            <person name="Bass D."/>
            <person name="Burki F."/>
        </authorList>
    </citation>
    <scope>NUCLEOTIDE SEQUENCE [LARGE SCALE GENOMIC DNA]</scope>
    <source>
        <strain evidence="5">20-A016</strain>
    </source>
</reference>
<evidence type="ECO:0000313" key="6">
    <source>
        <dbReference type="Proteomes" id="UP001439008"/>
    </source>
</evidence>
<keyword evidence="6" id="KW-1185">Reference proteome</keyword>
<keyword evidence="2 4" id="KW-1133">Transmembrane helix</keyword>
<feature type="transmembrane region" description="Helical" evidence="4">
    <location>
        <begin position="28"/>
        <end position="48"/>
    </location>
</feature>
<keyword evidence="1 4" id="KW-0812">Transmembrane</keyword>
<keyword evidence="4" id="KW-0813">Transport</keyword>
<comment type="similarity">
    <text evidence="4">Belongs to the copper transporter (Ctr) (TC 1.A.56) family. SLC31A subfamily.</text>
</comment>
<organism evidence="5 6">
    <name type="scientific">Bonamia ostreae</name>
    <dbReference type="NCBI Taxonomy" id="126728"/>
    <lineage>
        <taxon>Eukaryota</taxon>
        <taxon>Sar</taxon>
        <taxon>Rhizaria</taxon>
        <taxon>Endomyxa</taxon>
        <taxon>Ascetosporea</taxon>
        <taxon>Haplosporida</taxon>
        <taxon>Bonamia</taxon>
    </lineage>
</organism>
<comment type="caution">
    <text evidence="5">The sequence shown here is derived from an EMBL/GenBank/DDBJ whole genome shotgun (WGS) entry which is preliminary data.</text>
</comment>
<keyword evidence="4" id="KW-0187">Copper transport</keyword>
<keyword evidence="4" id="KW-0406">Ion transport</keyword>
<evidence type="ECO:0000313" key="5">
    <source>
        <dbReference type="EMBL" id="MES1921897.1"/>
    </source>
</evidence>
<evidence type="ECO:0000256" key="2">
    <source>
        <dbReference type="ARBA" id="ARBA00022989"/>
    </source>
</evidence>
<evidence type="ECO:0000256" key="1">
    <source>
        <dbReference type="ARBA" id="ARBA00022692"/>
    </source>
</evidence>
<dbReference type="InterPro" id="IPR007274">
    <property type="entry name" value="Cop_transporter"/>
</dbReference>
<accession>A0ABV2AQI6</accession>
<proteinExistence type="inferred from homology"/>
<gene>
    <name evidence="5" type="ORF">MHBO_003427</name>
</gene>